<dbReference type="SUPFAM" id="SSF52266">
    <property type="entry name" value="SGNH hydrolase"/>
    <property type="match status" value="1"/>
</dbReference>
<protein>
    <submittedName>
        <fullName evidence="1">SGNH hydrolase</fullName>
    </submittedName>
</protein>
<gene>
    <name evidence="1" type="ORF">K458DRAFT_391169</name>
</gene>
<dbReference type="PANTHER" id="PTHR14209:SF19">
    <property type="entry name" value="ISOAMYL ACETATE-HYDROLYZING ESTERASE 1 HOMOLOG"/>
    <property type="match status" value="1"/>
</dbReference>
<dbReference type="InterPro" id="IPR001087">
    <property type="entry name" value="GDSL"/>
</dbReference>
<reference evidence="1" key="1">
    <citation type="journal article" date="2020" name="Stud. Mycol.">
        <title>101 Dothideomycetes genomes: a test case for predicting lifestyles and emergence of pathogens.</title>
        <authorList>
            <person name="Haridas S."/>
            <person name="Albert R."/>
            <person name="Binder M."/>
            <person name="Bloem J."/>
            <person name="Labutti K."/>
            <person name="Salamov A."/>
            <person name="Andreopoulos B."/>
            <person name="Baker S."/>
            <person name="Barry K."/>
            <person name="Bills G."/>
            <person name="Bluhm B."/>
            <person name="Cannon C."/>
            <person name="Castanera R."/>
            <person name="Culley D."/>
            <person name="Daum C."/>
            <person name="Ezra D."/>
            <person name="Gonzalez J."/>
            <person name="Henrissat B."/>
            <person name="Kuo A."/>
            <person name="Liang C."/>
            <person name="Lipzen A."/>
            <person name="Lutzoni F."/>
            <person name="Magnuson J."/>
            <person name="Mondo S."/>
            <person name="Nolan M."/>
            <person name="Ohm R."/>
            <person name="Pangilinan J."/>
            <person name="Park H.-J."/>
            <person name="Ramirez L."/>
            <person name="Alfaro M."/>
            <person name="Sun H."/>
            <person name="Tritt A."/>
            <person name="Yoshinaga Y."/>
            <person name="Zwiers L.-H."/>
            <person name="Turgeon B."/>
            <person name="Goodwin S."/>
            <person name="Spatafora J."/>
            <person name="Crous P."/>
            <person name="Grigoriev I."/>
        </authorList>
    </citation>
    <scope>NUCLEOTIDE SEQUENCE</scope>
    <source>
        <strain evidence="1">CBS 122367</strain>
    </source>
</reference>
<dbReference type="OrthoDB" id="671439at2759"/>
<dbReference type="PANTHER" id="PTHR14209">
    <property type="entry name" value="ISOAMYL ACETATE-HYDROLYZING ESTERASE 1"/>
    <property type="match status" value="1"/>
</dbReference>
<dbReference type="GO" id="GO:0016788">
    <property type="term" value="F:hydrolase activity, acting on ester bonds"/>
    <property type="evidence" value="ECO:0007669"/>
    <property type="project" value="InterPro"/>
</dbReference>
<evidence type="ECO:0000313" key="2">
    <source>
        <dbReference type="Proteomes" id="UP000799291"/>
    </source>
</evidence>
<evidence type="ECO:0000313" key="1">
    <source>
        <dbReference type="EMBL" id="KAF2682137.1"/>
    </source>
</evidence>
<name>A0A6G1IV57_9PLEO</name>
<dbReference type="Proteomes" id="UP000799291">
    <property type="component" value="Unassembled WGS sequence"/>
</dbReference>
<dbReference type="EMBL" id="MU005588">
    <property type="protein sequence ID" value="KAF2682137.1"/>
    <property type="molecule type" value="Genomic_DNA"/>
</dbReference>
<dbReference type="AlphaFoldDB" id="A0A6G1IV57"/>
<dbReference type="InterPro" id="IPR036514">
    <property type="entry name" value="SGNH_hydro_sf"/>
</dbReference>
<dbReference type="Pfam" id="PF00657">
    <property type="entry name" value="Lipase_GDSL"/>
    <property type="match status" value="1"/>
</dbReference>
<sequence length="275" mass="30170">MSFGGEKLPQIVLFGDSLTAWGFDEKTQGFGWYLQKMYKGKADIVNEGYAGYTSQAIKRNFTRLITRLTAPGAPETLLVTIFLGANDACIIGDSEYVPLPLFTSNICEFVEEILIQDDLPNAKIVLITPPPVNVPDPLPDPLPGVGEEGDEEDARNDMGFRTYMSKKRYAKGIMAISGEYAETERVVGVDFWRACVEEALVGQGRGEELEGEGKGERFEDVRLPGCGLKTAKRFPEGWFTDGLHLGPLGYKVLSKALVDTVLAKWPELSPGKIGV</sequence>
<dbReference type="InterPro" id="IPR045136">
    <property type="entry name" value="Iah1-like"/>
</dbReference>
<keyword evidence="2" id="KW-1185">Reference proteome</keyword>
<keyword evidence="1" id="KW-0378">Hydrolase</keyword>
<dbReference type="Gene3D" id="3.40.50.1110">
    <property type="entry name" value="SGNH hydrolase"/>
    <property type="match status" value="1"/>
</dbReference>
<proteinExistence type="predicted"/>
<organism evidence="1 2">
    <name type="scientific">Lentithecium fluviatile CBS 122367</name>
    <dbReference type="NCBI Taxonomy" id="1168545"/>
    <lineage>
        <taxon>Eukaryota</taxon>
        <taxon>Fungi</taxon>
        <taxon>Dikarya</taxon>
        <taxon>Ascomycota</taxon>
        <taxon>Pezizomycotina</taxon>
        <taxon>Dothideomycetes</taxon>
        <taxon>Pleosporomycetidae</taxon>
        <taxon>Pleosporales</taxon>
        <taxon>Massarineae</taxon>
        <taxon>Lentitheciaceae</taxon>
        <taxon>Lentithecium</taxon>
    </lineage>
</organism>
<accession>A0A6G1IV57</accession>